<dbReference type="Gene3D" id="3.20.20.140">
    <property type="entry name" value="Metal-dependent hydrolases"/>
    <property type="match status" value="1"/>
</dbReference>
<dbReference type="Gene3D" id="2.30.40.10">
    <property type="entry name" value="Urease, subunit C, domain 1"/>
    <property type="match status" value="1"/>
</dbReference>
<dbReference type="SUPFAM" id="SSF51338">
    <property type="entry name" value="Composite domain of metallo-dependent hydrolases"/>
    <property type="match status" value="1"/>
</dbReference>
<dbReference type="STRING" id="76021.BS329_20775"/>
<dbReference type="AlphaFoldDB" id="A0A1R0KQX6"/>
<dbReference type="GO" id="GO:0016810">
    <property type="term" value="F:hydrolase activity, acting on carbon-nitrogen (but not peptide) bonds"/>
    <property type="evidence" value="ECO:0007669"/>
    <property type="project" value="InterPro"/>
</dbReference>
<organism evidence="3 4">
    <name type="scientific">Amycolatopsis coloradensis</name>
    <dbReference type="NCBI Taxonomy" id="76021"/>
    <lineage>
        <taxon>Bacteria</taxon>
        <taxon>Bacillati</taxon>
        <taxon>Actinomycetota</taxon>
        <taxon>Actinomycetes</taxon>
        <taxon>Pseudonocardiales</taxon>
        <taxon>Pseudonocardiaceae</taxon>
        <taxon>Amycolatopsis</taxon>
    </lineage>
</organism>
<dbReference type="Proteomes" id="UP000187486">
    <property type="component" value="Unassembled WGS sequence"/>
</dbReference>
<feature type="domain" description="Amidohydrolase-related" evidence="2">
    <location>
        <begin position="60"/>
        <end position="400"/>
    </location>
</feature>
<dbReference type="InterPro" id="IPR011059">
    <property type="entry name" value="Metal-dep_hydrolase_composite"/>
</dbReference>
<dbReference type="InterPro" id="IPR032466">
    <property type="entry name" value="Metal_Hydrolase"/>
</dbReference>
<dbReference type="PANTHER" id="PTHR43794">
    <property type="entry name" value="AMINOHYDROLASE SSNA-RELATED"/>
    <property type="match status" value="1"/>
</dbReference>
<evidence type="ECO:0000256" key="1">
    <source>
        <dbReference type="ARBA" id="ARBA00022801"/>
    </source>
</evidence>
<dbReference type="InterPro" id="IPR006680">
    <property type="entry name" value="Amidohydro-rel"/>
</dbReference>
<sequence length="436" mass="45662">MKDTGATLLRGATILTMDPAIGDLARGDLLITAGRISAVAATIEVSPGADVEIVDATGRIVIPGFVDTHRHMWEVLVRGGAPHHTLEQYYVDVLGHVGSRVTPDDVHLGTLASARSALLAGITTVQDIANIQKSPEHTDAAVAALRQSGVRAVFAYGKPYSLMAQQGAGLSDDVRRVRSDLLPDDTADVTLALLTEWGDDDAEHRNAALARDLGVRTARHIGAMTPISRLRSLGVLSAGTTFIHGNALPVDELRIIAESGGTLSVAPGIEMLMGHGIPMVGRTPPELPLSLSTSAEVTVAADFFTQMRAALQVGRAFGRGADSGRELTASEVLALATREGAAALGLDASTGTLTPGKYADLVVLRADDLDVTPVLDPAGTVVSQMDRRHIDAVYRAGRPVVRGGALVDDPRHLIEGLQVAAARLGPVPRSTVPPQR</sequence>
<dbReference type="SUPFAM" id="SSF51556">
    <property type="entry name" value="Metallo-dependent hydrolases"/>
    <property type="match status" value="1"/>
</dbReference>
<keyword evidence="1" id="KW-0378">Hydrolase</keyword>
<evidence type="ECO:0000259" key="2">
    <source>
        <dbReference type="Pfam" id="PF01979"/>
    </source>
</evidence>
<name>A0A1R0KQX6_9PSEU</name>
<comment type="caution">
    <text evidence="3">The sequence shown here is derived from an EMBL/GenBank/DDBJ whole genome shotgun (WGS) entry which is preliminary data.</text>
</comment>
<protein>
    <recommendedName>
        <fullName evidence="2">Amidohydrolase-related domain-containing protein</fullName>
    </recommendedName>
</protein>
<reference evidence="3 4" key="1">
    <citation type="submission" date="2016-01" db="EMBL/GenBank/DDBJ databases">
        <title>Amycolatopsis coloradensis genome sequencing and assembly.</title>
        <authorList>
            <person name="Mayilraj S."/>
        </authorList>
    </citation>
    <scope>NUCLEOTIDE SEQUENCE [LARGE SCALE GENOMIC DNA]</scope>
    <source>
        <strain evidence="3 4">DSM 44225</strain>
    </source>
</reference>
<proteinExistence type="predicted"/>
<dbReference type="InterPro" id="IPR050287">
    <property type="entry name" value="MTA/SAH_deaminase"/>
</dbReference>
<keyword evidence="4" id="KW-1185">Reference proteome</keyword>
<dbReference type="OrthoDB" id="3189065at2"/>
<dbReference type="Pfam" id="PF01979">
    <property type="entry name" value="Amidohydro_1"/>
    <property type="match status" value="1"/>
</dbReference>
<dbReference type="RefSeq" id="WP_076162912.1">
    <property type="nucleotide sequence ID" value="NZ_JBEZVB010000014.1"/>
</dbReference>
<evidence type="ECO:0000313" key="4">
    <source>
        <dbReference type="Proteomes" id="UP000187486"/>
    </source>
</evidence>
<dbReference type="PANTHER" id="PTHR43794:SF11">
    <property type="entry name" value="AMIDOHYDROLASE-RELATED DOMAIN-CONTAINING PROTEIN"/>
    <property type="match status" value="1"/>
</dbReference>
<dbReference type="EMBL" id="MQUQ01000011">
    <property type="protein sequence ID" value="OLZ50061.1"/>
    <property type="molecule type" value="Genomic_DNA"/>
</dbReference>
<evidence type="ECO:0000313" key="3">
    <source>
        <dbReference type="EMBL" id="OLZ50061.1"/>
    </source>
</evidence>
<accession>A0A1R0KQX6</accession>
<gene>
    <name evidence="3" type="ORF">BS329_20775</name>
</gene>